<gene>
    <name evidence="1" type="ORF">E4634_04800</name>
</gene>
<dbReference type="EMBL" id="SRLE01000004">
    <property type="protein sequence ID" value="TGD75313.1"/>
    <property type="molecule type" value="Genomic_DNA"/>
</dbReference>
<reference evidence="1 2" key="1">
    <citation type="submission" date="2019-04" db="EMBL/GenBank/DDBJ databases">
        <title>Taxonomy of novel Haliea sp. from mangrove soil of West Coast of India.</title>
        <authorList>
            <person name="Verma A."/>
            <person name="Kumar P."/>
            <person name="Krishnamurthi S."/>
        </authorList>
    </citation>
    <scope>NUCLEOTIDE SEQUENCE [LARGE SCALE GENOMIC DNA]</scope>
    <source>
        <strain evidence="1 2">SAOS-164</strain>
    </source>
</reference>
<dbReference type="RefSeq" id="WP_135441452.1">
    <property type="nucleotide sequence ID" value="NZ_SRLE01000004.1"/>
</dbReference>
<evidence type="ECO:0000313" key="1">
    <source>
        <dbReference type="EMBL" id="TGD75313.1"/>
    </source>
</evidence>
<proteinExistence type="predicted"/>
<protein>
    <submittedName>
        <fullName evidence="1">Uncharacterized protein</fullName>
    </submittedName>
</protein>
<keyword evidence="2" id="KW-1185">Reference proteome</keyword>
<sequence length="141" mass="15710">MIISLDVLSEDHVHRIYRHYPRAIYGLAFAYAAWDEYCSYLAQAEDLFITASAAGNGRLIGHPQGEPSFTPQALADWLRESVLPFEYFGDLYIAAPGADRSYLDGLRKAMGPRYEGRIFGQFGLPSGTLQPPVEAHWVEAA</sequence>
<accession>A0A4Z0M6M3</accession>
<name>A0A4Z0M6M3_9GAMM</name>
<organism evidence="1 2">
    <name type="scientific">Mangrovimicrobium sediminis</name>
    <dbReference type="NCBI Taxonomy" id="2562682"/>
    <lineage>
        <taxon>Bacteria</taxon>
        <taxon>Pseudomonadati</taxon>
        <taxon>Pseudomonadota</taxon>
        <taxon>Gammaproteobacteria</taxon>
        <taxon>Cellvibrionales</taxon>
        <taxon>Halieaceae</taxon>
        <taxon>Mangrovimicrobium</taxon>
    </lineage>
</organism>
<evidence type="ECO:0000313" key="2">
    <source>
        <dbReference type="Proteomes" id="UP000298050"/>
    </source>
</evidence>
<dbReference type="Proteomes" id="UP000298050">
    <property type="component" value="Unassembled WGS sequence"/>
</dbReference>
<dbReference type="AlphaFoldDB" id="A0A4Z0M6M3"/>
<dbReference type="OrthoDB" id="5733475at2"/>
<comment type="caution">
    <text evidence="1">The sequence shown here is derived from an EMBL/GenBank/DDBJ whole genome shotgun (WGS) entry which is preliminary data.</text>
</comment>